<dbReference type="Gene3D" id="1.20.1110.10">
    <property type="entry name" value="Calcium-transporting ATPase, transmembrane domain"/>
    <property type="match status" value="1"/>
</dbReference>
<dbReference type="SMART" id="SM00831">
    <property type="entry name" value="Cation_ATPase_N"/>
    <property type="match status" value="1"/>
</dbReference>
<dbReference type="InterPro" id="IPR004014">
    <property type="entry name" value="ATPase_P-typ_cation-transptr_N"/>
</dbReference>
<dbReference type="SUPFAM" id="SSF81653">
    <property type="entry name" value="Calcium ATPase, transduction domain A"/>
    <property type="match status" value="1"/>
</dbReference>
<dbReference type="Pfam" id="PF00690">
    <property type="entry name" value="Cation_ATPase_N"/>
    <property type="match status" value="1"/>
</dbReference>
<evidence type="ECO:0000256" key="11">
    <source>
        <dbReference type="SAM" id="Phobius"/>
    </source>
</evidence>
<dbReference type="SFLD" id="SFLDF00027">
    <property type="entry name" value="p-type_atpase"/>
    <property type="match status" value="1"/>
</dbReference>
<evidence type="ECO:0000256" key="7">
    <source>
        <dbReference type="ARBA" id="ARBA00022842"/>
    </source>
</evidence>
<dbReference type="InterPro" id="IPR006068">
    <property type="entry name" value="ATPase_P-typ_cation-transptr_C"/>
</dbReference>
<dbReference type="GO" id="GO:0036376">
    <property type="term" value="P:sodium ion export across plasma membrane"/>
    <property type="evidence" value="ECO:0007669"/>
    <property type="project" value="TreeGrafter"/>
</dbReference>
<dbReference type="GO" id="GO:1902600">
    <property type="term" value="P:proton transmembrane transport"/>
    <property type="evidence" value="ECO:0007669"/>
    <property type="project" value="TreeGrafter"/>
</dbReference>
<comment type="subcellular location">
    <subcellularLocation>
        <location evidence="1">Endomembrane system</location>
        <topology evidence="1">Multi-pass membrane protein</topology>
    </subcellularLocation>
</comment>
<protein>
    <recommendedName>
        <fullName evidence="12">Cation-transporting P-type ATPase N-terminal domain-containing protein</fullName>
    </recommendedName>
</protein>
<dbReference type="GO" id="GO:0005391">
    <property type="term" value="F:P-type sodium:potassium-exchanging transporter activity"/>
    <property type="evidence" value="ECO:0007669"/>
    <property type="project" value="TreeGrafter"/>
</dbReference>
<evidence type="ECO:0000313" key="14">
    <source>
        <dbReference type="Proteomes" id="UP000178880"/>
    </source>
</evidence>
<evidence type="ECO:0000256" key="5">
    <source>
        <dbReference type="ARBA" id="ARBA00022741"/>
    </source>
</evidence>
<dbReference type="PRINTS" id="PR00119">
    <property type="entry name" value="CATATPASE"/>
</dbReference>
<dbReference type="NCBIfam" id="TIGR01494">
    <property type="entry name" value="ATPase_P-type"/>
    <property type="match status" value="2"/>
</dbReference>
<organism evidence="13 14">
    <name type="scientific">Candidatus Liptonbacteria bacterium RIFCSPLOWO2_01_FULL_52_25</name>
    <dbReference type="NCBI Taxonomy" id="1798650"/>
    <lineage>
        <taxon>Bacteria</taxon>
        <taxon>Candidatus Liptoniibacteriota</taxon>
    </lineage>
</organism>
<reference evidence="13 14" key="1">
    <citation type="journal article" date="2016" name="Nat. Commun.">
        <title>Thousands of microbial genomes shed light on interconnected biogeochemical processes in an aquifer system.</title>
        <authorList>
            <person name="Anantharaman K."/>
            <person name="Brown C.T."/>
            <person name="Hug L.A."/>
            <person name="Sharon I."/>
            <person name="Castelle C.J."/>
            <person name="Probst A.J."/>
            <person name="Thomas B.C."/>
            <person name="Singh A."/>
            <person name="Wilkins M.J."/>
            <person name="Karaoz U."/>
            <person name="Brodie E.L."/>
            <person name="Williams K.H."/>
            <person name="Hubbard S.S."/>
            <person name="Banfield J.F."/>
        </authorList>
    </citation>
    <scope>NUCLEOTIDE SEQUENCE [LARGE SCALE GENOMIC DNA]</scope>
</reference>
<feature type="transmembrane region" description="Helical" evidence="11">
    <location>
        <begin position="765"/>
        <end position="788"/>
    </location>
</feature>
<gene>
    <name evidence="13" type="ORF">A2945_02400</name>
</gene>
<keyword evidence="6" id="KW-0067">ATP-binding</keyword>
<dbReference type="GO" id="GO:0005524">
    <property type="term" value="F:ATP binding"/>
    <property type="evidence" value="ECO:0007669"/>
    <property type="project" value="UniProtKB-KW"/>
</dbReference>
<dbReference type="SUPFAM" id="SSF81665">
    <property type="entry name" value="Calcium ATPase, transmembrane domain M"/>
    <property type="match status" value="1"/>
</dbReference>
<feature type="transmembrane region" description="Helical" evidence="11">
    <location>
        <begin position="61"/>
        <end position="90"/>
    </location>
</feature>
<dbReference type="InterPro" id="IPR018303">
    <property type="entry name" value="ATPase_P-typ_P_site"/>
</dbReference>
<dbReference type="InterPro" id="IPR008250">
    <property type="entry name" value="ATPase_P-typ_transduc_dom_A_sf"/>
</dbReference>
<feature type="domain" description="Cation-transporting P-type ATPase N-terminal" evidence="12">
    <location>
        <begin position="4"/>
        <end position="77"/>
    </location>
</feature>
<dbReference type="InterPro" id="IPR023299">
    <property type="entry name" value="ATPase_P-typ_cyto_dom_N"/>
</dbReference>
<dbReference type="SFLD" id="SFLDG00002">
    <property type="entry name" value="C1.7:_P-type_atpase_like"/>
    <property type="match status" value="1"/>
</dbReference>
<dbReference type="InterPro" id="IPR023214">
    <property type="entry name" value="HAD_sf"/>
</dbReference>
<keyword evidence="9 11" id="KW-1133">Transmembrane helix</keyword>
<dbReference type="InterPro" id="IPR023298">
    <property type="entry name" value="ATPase_P-typ_TM_dom_sf"/>
</dbReference>
<dbReference type="SUPFAM" id="SSF56784">
    <property type="entry name" value="HAD-like"/>
    <property type="match status" value="1"/>
</dbReference>
<dbReference type="STRING" id="1798650.A2945_02400"/>
<dbReference type="Pfam" id="PF00122">
    <property type="entry name" value="E1-E2_ATPase"/>
    <property type="match status" value="1"/>
</dbReference>
<dbReference type="InterPro" id="IPR044492">
    <property type="entry name" value="P_typ_ATPase_HD_dom"/>
</dbReference>
<dbReference type="FunFam" id="2.70.150.10:FF:000160">
    <property type="entry name" value="Sarcoplasmic/endoplasmic reticulum calcium ATPase 1"/>
    <property type="match status" value="1"/>
</dbReference>
<dbReference type="SFLD" id="SFLDS00003">
    <property type="entry name" value="Haloacid_Dehalogenase"/>
    <property type="match status" value="1"/>
</dbReference>
<keyword evidence="5" id="KW-0547">Nucleotide-binding</keyword>
<dbReference type="Gene3D" id="2.70.150.10">
    <property type="entry name" value="Calcium-transporting ATPase, cytoplasmic transduction domain A"/>
    <property type="match status" value="1"/>
</dbReference>
<dbReference type="PROSITE" id="PS00154">
    <property type="entry name" value="ATPASE_E1_E2"/>
    <property type="match status" value="1"/>
</dbReference>
<evidence type="ECO:0000256" key="6">
    <source>
        <dbReference type="ARBA" id="ARBA00022840"/>
    </source>
</evidence>
<feature type="transmembrane region" description="Helical" evidence="11">
    <location>
        <begin position="244"/>
        <end position="264"/>
    </location>
</feature>
<sequence length="905" mass="97882">MEHPWHAKEIPQIFELLGAAEQGLTSVEAKERLAEYGPNKLPEPKVPGVFHTFVSQFQSPLIYVLLAASGIMVFVGEATDTMIILAVLVFNAMVGTIQEGKANNTLRALKQFIETSATVLRDGTPLVTRDAELVPGDVIVLQEGEKIPADARVMFSSGLKIDEASLTGESLPALKGTALLDTPEPAVGDRHNMVFKGTHVVSGSGKAVVVTTGGATEIGKISASIAGIDTEIPLKANIRYLSRLIIAAVGAVSLVLFASAFFTGTPLVEMFATAVALAVSVIPEGLPIVMTLVLASGVWRMTKRNVLVKKLHAVEALGQARVIAVDKTGTLTKNEMTLTAVYADGKMFSIGGSGYDPKGEVARDGKMIEAVESPELILAGRIAVFCTNAEISFLSEQGVWKVSGDPTEAAMKVFAEKVGFHKDVVEAESPRVFELPFDYKKRYHATIHTVNGKGFLSVAGAPEELIHRAAHVWREGGLHRATPKDVEEFEAMFVRMSKEGLRVVAFGMNENYSKNSLETGEFPEIALVGLYGMRDALRPEARDAVLRAEDAGIRVVMITGDHQLTAENVAREAGIFAHEGDVVLTGGDIDAMSDEELSGKLGEVSVFARVNPMHKLRIIGAYQKRGEIIAMTGDGVNDAPSLAAADLGVAMGKIGTEVAKEAADLVLLDDNFGSIIDAVEEGRNIYKTIKKVILYLFSTSIGEVLTIGGAIFLGLPVPLLPSQIIWLNFVTDGFLDVSLAMEPKEEKLLRGDFERPKKYLLDRTMVVRAAIMGATITVGTLALFMGYLDEGLPKALTMSLTVLAVFQWFNAWNCRHDTKSLFQINPFSNKFLIGATVNVVSLQFFALNNGFLQEILHIIPITADDWFRIVPVAFSVIVVEEIRKGIVRLWNMRKAAAPQELKIVG</sequence>
<proteinExistence type="inferred from homology"/>
<dbReference type="Gene3D" id="3.40.50.1000">
    <property type="entry name" value="HAD superfamily/HAD-like"/>
    <property type="match status" value="1"/>
</dbReference>
<evidence type="ECO:0000256" key="8">
    <source>
        <dbReference type="ARBA" id="ARBA00022967"/>
    </source>
</evidence>
<evidence type="ECO:0000313" key="13">
    <source>
        <dbReference type="EMBL" id="OGY99823.1"/>
    </source>
</evidence>
<keyword evidence="4 11" id="KW-0812">Transmembrane</keyword>
<evidence type="ECO:0000259" key="12">
    <source>
        <dbReference type="SMART" id="SM00831"/>
    </source>
</evidence>
<comment type="caution">
    <text evidence="13">The sequence shown here is derived from an EMBL/GenBank/DDBJ whole genome shotgun (WGS) entry which is preliminary data.</text>
</comment>
<dbReference type="PRINTS" id="PR00120">
    <property type="entry name" value="HATPASE"/>
</dbReference>
<dbReference type="GO" id="GO:0012505">
    <property type="term" value="C:endomembrane system"/>
    <property type="evidence" value="ECO:0007669"/>
    <property type="project" value="UniProtKB-SubCell"/>
</dbReference>
<dbReference type="InterPro" id="IPR036412">
    <property type="entry name" value="HAD-like_sf"/>
</dbReference>
<evidence type="ECO:0000256" key="10">
    <source>
        <dbReference type="ARBA" id="ARBA00023136"/>
    </source>
</evidence>
<keyword evidence="10 11" id="KW-0472">Membrane</keyword>
<dbReference type="EMBL" id="MHLA01000013">
    <property type="protein sequence ID" value="OGY99823.1"/>
    <property type="molecule type" value="Genomic_DNA"/>
</dbReference>
<keyword evidence="8" id="KW-1278">Translocase</keyword>
<dbReference type="AlphaFoldDB" id="A0A1G2CEJ9"/>
<dbReference type="GO" id="GO:1990573">
    <property type="term" value="P:potassium ion import across plasma membrane"/>
    <property type="evidence" value="ECO:0007669"/>
    <property type="project" value="TreeGrafter"/>
</dbReference>
<dbReference type="Pfam" id="PF00689">
    <property type="entry name" value="Cation_ATPase_C"/>
    <property type="match status" value="1"/>
</dbReference>
<dbReference type="Proteomes" id="UP000178880">
    <property type="component" value="Unassembled WGS sequence"/>
</dbReference>
<dbReference type="SUPFAM" id="SSF81660">
    <property type="entry name" value="Metal cation-transporting ATPase, ATP-binding domain N"/>
    <property type="match status" value="1"/>
</dbReference>
<dbReference type="Pfam" id="PF13246">
    <property type="entry name" value="Cation_ATPase"/>
    <property type="match status" value="1"/>
</dbReference>
<feature type="transmembrane region" description="Helical" evidence="11">
    <location>
        <begin position="692"/>
        <end position="717"/>
    </location>
</feature>
<dbReference type="InterPro" id="IPR001757">
    <property type="entry name" value="P_typ_ATPase"/>
</dbReference>
<evidence type="ECO:0000256" key="2">
    <source>
        <dbReference type="ARBA" id="ARBA00005675"/>
    </source>
</evidence>
<dbReference type="GO" id="GO:0006883">
    <property type="term" value="P:intracellular sodium ion homeostasis"/>
    <property type="evidence" value="ECO:0007669"/>
    <property type="project" value="TreeGrafter"/>
</dbReference>
<dbReference type="PANTHER" id="PTHR43294:SF20">
    <property type="entry name" value="P-TYPE ATPASE"/>
    <property type="match status" value="1"/>
</dbReference>
<accession>A0A1G2CEJ9</accession>
<dbReference type="GO" id="GO:0030007">
    <property type="term" value="P:intracellular potassium ion homeostasis"/>
    <property type="evidence" value="ECO:0007669"/>
    <property type="project" value="TreeGrafter"/>
</dbReference>
<name>A0A1G2CEJ9_9BACT</name>
<dbReference type="Gene3D" id="3.40.1110.10">
    <property type="entry name" value="Calcium-transporting ATPase, cytoplasmic domain N"/>
    <property type="match status" value="1"/>
</dbReference>
<keyword evidence="3" id="KW-0597">Phosphoprotein</keyword>
<dbReference type="InterPro" id="IPR050510">
    <property type="entry name" value="Cation_transp_ATPase_P-type"/>
</dbReference>
<dbReference type="InterPro" id="IPR059000">
    <property type="entry name" value="ATPase_P-type_domA"/>
</dbReference>
<evidence type="ECO:0000256" key="1">
    <source>
        <dbReference type="ARBA" id="ARBA00004127"/>
    </source>
</evidence>
<dbReference type="GO" id="GO:0005886">
    <property type="term" value="C:plasma membrane"/>
    <property type="evidence" value="ECO:0007669"/>
    <property type="project" value="TreeGrafter"/>
</dbReference>
<evidence type="ECO:0000256" key="3">
    <source>
        <dbReference type="ARBA" id="ARBA00022553"/>
    </source>
</evidence>
<evidence type="ECO:0000256" key="4">
    <source>
        <dbReference type="ARBA" id="ARBA00022692"/>
    </source>
</evidence>
<feature type="transmembrane region" description="Helical" evidence="11">
    <location>
        <begin position="270"/>
        <end position="295"/>
    </location>
</feature>
<evidence type="ECO:0000256" key="9">
    <source>
        <dbReference type="ARBA" id="ARBA00022989"/>
    </source>
</evidence>
<dbReference type="GO" id="GO:0016887">
    <property type="term" value="F:ATP hydrolysis activity"/>
    <property type="evidence" value="ECO:0007669"/>
    <property type="project" value="InterPro"/>
</dbReference>
<comment type="similarity">
    <text evidence="2">Belongs to the cation transport ATPase (P-type) (TC 3.A.3) family. Type IIA subfamily.</text>
</comment>
<dbReference type="PANTHER" id="PTHR43294">
    <property type="entry name" value="SODIUM/POTASSIUM-TRANSPORTING ATPASE SUBUNIT ALPHA"/>
    <property type="match status" value="1"/>
</dbReference>
<keyword evidence="7" id="KW-0460">Magnesium</keyword>